<reference evidence="2 3" key="1">
    <citation type="submission" date="2016-10" db="EMBL/GenBank/DDBJ databases">
        <authorList>
            <person name="de Groot N.N."/>
        </authorList>
    </citation>
    <scope>NUCLEOTIDE SEQUENCE [LARGE SCALE GENOMIC DNA]</scope>
    <source>
        <strain evidence="2 3">DSM 12272</strain>
    </source>
</reference>
<evidence type="ECO:0000259" key="1">
    <source>
        <dbReference type="Pfam" id="PF05168"/>
    </source>
</evidence>
<sequence>MNYYDFAKKNLKSAETMNKYTDEYDVIVVDCQQYLEKSLKYLLELKCGELTRVHKLTVITSKLNIEELSKHEDIFRKIQDYYFDKRYPGDNYLETSKDECAEVFKFTISLKPLIEELILKYTIEEISKDNSGIFDKLIK</sequence>
<dbReference type="AlphaFoldDB" id="A0A1H0LYB5"/>
<dbReference type="EMBL" id="FNJM01000001">
    <property type="protein sequence ID" value="SDO73041.1"/>
    <property type="molecule type" value="Genomic_DNA"/>
</dbReference>
<dbReference type="Proteomes" id="UP000198597">
    <property type="component" value="Unassembled WGS sequence"/>
</dbReference>
<dbReference type="RefSeq" id="WP_089965003.1">
    <property type="nucleotide sequence ID" value="NZ_FNJM01000001.1"/>
</dbReference>
<name>A0A1H0LYB5_9CLOT</name>
<gene>
    <name evidence="2" type="ORF">SAMN04488529_101241</name>
</gene>
<dbReference type="InterPro" id="IPR007842">
    <property type="entry name" value="HEPN_dom"/>
</dbReference>
<feature type="domain" description="HEPN" evidence="1">
    <location>
        <begin position="7"/>
        <end position="109"/>
    </location>
</feature>
<organism evidence="2 3">
    <name type="scientific">Clostridium gasigenes</name>
    <dbReference type="NCBI Taxonomy" id="94869"/>
    <lineage>
        <taxon>Bacteria</taxon>
        <taxon>Bacillati</taxon>
        <taxon>Bacillota</taxon>
        <taxon>Clostridia</taxon>
        <taxon>Eubacteriales</taxon>
        <taxon>Clostridiaceae</taxon>
        <taxon>Clostridium</taxon>
    </lineage>
</organism>
<dbReference type="Pfam" id="PF05168">
    <property type="entry name" value="HEPN"/>
    <property type="match status" value="1"/>
</dbReference>
<evidence type="ECO:0000313" key="3">
    <source>
        <dbReference type="Proteomes" id="UP000198597"/>
    </source>
</evidence>
<dbReference type="SUPFAM" id="SSF81593">
    <property type="entry name" value="Nucleotidyltransferase substrate binding subunit/domain"/>
    <property type="match status" value="1"/>
</dbReference>
<keyword evidence="3" id="KW-1185">Reference proteome</keyword>
<accession>A0A1H0LYB5</accession>
<evidence type="ECO:0000313" key="2">
    <source>
        <dbReference type="EMBL" id="SDO73041.1"/>
    </source>
</evidence>
<dbReference type="STRING" id="94869.SAMN04488529_101241"/>
<protein>
    <submittedName>
        <fullName evidence="2">HEPN domain-containing protein</fullName>
    </submittedName>
</protein>
<dbReference type="Gene3D" id="1.20.120.330">
    <property type="entry name" value="Nucleotidyltransferases domain 2"/>
    <property type="match status" value="1"/>
</dbReference>
<proteinExistence type="predicted"/>
<dbReference type="OrthoDB" id="2048667at2"/>